<keyword evidence="1" id="KW-0812">Transmembrane</keyword>
<dbReference type="EMBL" id="JAMDMX010000010">
    <property type="protein sequence ID" value="MCY9692158.1"/>
    <property type="molecule type" value="Genomic_DNA"/>
</dbReference>
<organism evidence="3 4">
    <name type="scientific">Paenibacillus alginolyticus</name>
    <dbReference type="NCBI Taxonomy" id="59839"/>
    <lineage>
        <taxon>Bacteria</taxon>
        <taxon>Bacillati</taxon>
        <taxon>Bacillota</taxon>
        <taxon>Bacilli</taxon>
        <taxon>Bacillales</taxon>
        <taxon>Paenibacillaceae</taxon>
        <taxon>Paenibacillus</taxon>
    </lineage>
</organism>
<feature type="transmembrane region" description="Helical" evidence="1">
    <location>
        <begin position="207"/>
        <end position="224"/>
    </location>
</feature>
<feature type="domain" description="Protein-glutamine gamma-glutamyltransferase-like C-terminal" evidence="2">
    <location>
        <begin position="383"/>
        <end position="451"/>
    </location>
</feature>
<dbReference type="Proteomes" id="UP001527099">
    <property type="component" value="Unassembled WGS sequence"/>
</dbReference>
<feature type="transmembrane region" description="Helical" evidence="1">
    <location>
        <begin position="50"/>
        <end position="70"/>
    </location>
</feature>
<dbReference type="RefSeq" id="WP_268613773.1">
    <property type="nucleotide sequence ID" value="NZ_JAMDMX010000010.1"/>
</dbReference>
<evidence type="ECO:0000313" key="3">
    <source>
        <dbReference type="EMBL" id="MCY9692158.1"/>
    </source>
</evidence>
<evidence type="ECO:0000313" key="4">
    <source>
        <dbReference type="Proteomes" id="UP001527099"/>
    </source>
</evidence>
<feature type="transmembrane region" description="Helical" evidence="1">
    <location>
        <begin position="287"/>
        <end position="316"/>
    </location>
</feature>
<keyword evidence="4" id="KW-1185">Reference proteome</keyword>
<keyword evidence="1" id="KW-1133">Transmembrane helix</keyword>
<accession>A0ABT4G7J7</accession>
<evidence type="ECO:0000259" key="2">
    <source>
        <dbReference type="Pfam" id="PF13559"/>
    </source>
</evidence>
<feature type="transmembrane region" description="Helical" evidence="1">
    <location>
        <begin position="157"/>
        <end position="176"/>
    </location>
</feature>
<feature type="transmembrane region" description="Helical" evidence="1">
    <location>
        <begin position="77"/>
        <end position="95"/>
    </location>
</feature>
<feature type="transmembrane region" description="Helical" evidence="1">
    <location>
        <begin position="21"/>
        <end position="44"/>
    </location>
</feature>
<dbReference type="Pfam" id="PF13559">
    <property type="entry name" value="DUF4129"/>
    <property type="match status" value="1"/>
</dbReference>
<name>A0ABT4G7J7_9BACL</name>
<gene>
    <name evidence="3" type="ORF">M5X19_04380</name>
</gene>
<comment type="caution">
    <text evidence="3">The sequence shown here is derived from an EMBL/GenBank/DDBJ whole genome shotgun (WGS) entry which is preliminary data.</text>
</comment>
<evidence type="ECO:0000256" key="1">
    <source>
        <dbReference type="SAM" id="Phobius"/>
    </source>
</evidence>
<sequence length="460" mass="52084">MLAPIQTPSQRANLNFLVRKFSLAILYGLLELIIFFPIIVLIQVYLSETLLWMTCFQFLLCYVLGCFFGRMKWLTRTFYELMLCAGAGLTIAYLLQGNNNWHSWTCAAAGLLLVYRGIRCTKDGWFSLFPASIFVTAGLVYFIGVPIMGRLVLFQPYIGWMNGFGFCSLVIFLLAANRAQLLNATLAGNERAAASSLSDSVKRSSRIWLITLIACIAAVAYFQQLQQGIGSFLRASIAWLLRLLLSEPSSDQPPEPIPSAQPLPLPPPAPKGEPSWFDMLLHYAQVIIGYLIVIALILSAIYLIIAKLTPVLVSLIRRLMNRSFSSKKGEGAEGFTDEKENLLAWKELPRIWWQQTMKSWSRGKTNEPKWSHLPNNRERIRFLYRVLIQQAAEGGYTYNKAHTPNETERELSNQYPLSSQAVHAITSSYNQARYTDDDVSDSELNRVLQTLDPQIRIHLK</sequence>
<feature type="transmembrane region" description="Helical" evidence="1">
    <location>
        <begin position="125"/>
        <end position="145"/>
    </location>
</feature>
<dbReference type="InterPro" id="IPR025403">
    <property type="entry name" value="TgpA-like_C"/>
</dbReference>
<protein>
    <submittedName>
        <fullName evidence="3">DUF4129 domain-containing protein</fullName>
    </submittedName>
</protein>
<keyword evidence="1" id="KW-0472">Membrane</keyword>
<reference evidence="3 4" key="1">
    <citation type="submission" date="2022-05" db="EMBL/GenBank/DDBJ databases">
        <title>Genome Sequencing of Bee-Associated Microbes.</title>
        <authorList>
            <person name="Dunlap C."/>
        </authorList>
    </citation>
    <scope>NUCLEOTIDE SEQUENCE [LARGE SCALE GENOMIC DNA]</scope>
    <source>
        <strain evidence="3 4">NRRL B-14421</strain>
    </source>
</reference>
<feature type="transmembrane region" description="Helical" evidence="1">
    <location>
        <begin position="101"/>
        <end position="118"/>
    </location>
</feature>
<proteinExistence type="predicted"/>